<dbReference type="Proteomes" id="UP001140206">
    <property type="component" value="Chromosome 4"/>
</dbReference>
<dbReference type="AlphaFoldDB" id="A0AAV8CT09"/>
<keyword evidence="3" id="KW-1185">Reference proteome</keyword>
<evidence type="ECO:0000313" key="3">
    <source>
        <dbReference type="Proteomes" id="UP001140206"/>
    </source>
</evidence>
<organism evidence="2 3">
    <name type="scientific">Rhynchospora pubera</name>
    <dbReference type="NCBI Taxonomy" id="906938"/>
    <lineage>
        <taxon>Eukaryota</taxon>
        <taxon>Viridiplantae</taxon>
        <taxon>Streptophyta</taxon>
        <taxon>Embryophyta</taxon>
        <taxon>Tracheophyta</taxon>
        <taxon>Spermatophyta</taxon>
        <taxon>Magnoliopsida</taxon>
        <taxon>Liliopsida</taxon>
        <taxon>Poales</taxon>
        <taxon>Cyperaceae</taxon>
        <taxon>Cyperoideae</taxon>
        <taxon>Rhynchosporeae</taxon>
        <taxon>Rhynchospora</taxon>
    </lineage>
</organism>
<dbReference type="EMBL" id="JAMFTS010000004">
    <property type="protein sequence ID" value="KAJ4759118.1"/>
    <property type="molecule type" value="Genomic_DNA"/>
</dbReference>
<name>A0AAV8CT09_9POAL</name>
<gene>
    <name evidence="2" type="ORF">LUZ62_069493</name>
</gene>
<evidence type="ECO:0000256" key="1">
    <source>
        <dbReference type="SAM" id="MobiDB-lite"/>
    </source>
</evidence>
<feature type="region of interest" description="Disordered" evidence="1">
    <location>
        <begin position="1"/>
        <end position="38"/>
    </location>
</feature>
<protein>
    <submittedName>
        <fullName evidence="2">Uncharacterized protein</fullName>
    </submittedName>
</protein>
<accession>A0AAV8CT09</accession>
<sequence>MEHLSSRPIDHGTNRVGRPNHHTTRIDRREPPSLPYVRLSPHTARTKTLKSIPSFFFHLSNPILNQTSLPQWLRTAFVEQPCVFGCFLLQN</sequence>
<evidence type="ECO:0000313" key="2">
    <source>
        <dbReference type="EMBL" id="KAJ4759118.1"/>
    </source>
</evidence>
<proteinExistence type="predicted"/>
<feature type="compositionally biased region" description="Basic and acidic residues" evidence="1">
    <location>
        <begin position="1"/>
        <end position="13"/>
    </location>
</feature>
<comment type="caution">
    <text evidence="2">The sequence shown here is derived from an EMBL/GenBank/DDBJ whole genome shotgun (WGS) entry which is preliminary data.</text>
</comment>
<reference evidence="2" key="1">
    <citation type="submission" date="2022-08" db="EMBL/GenBank/DDBJ databases">
        <authorList>
            <person name="Marques A."/>
        </authorList>
    </citation>
    <scope>NUCLEOTIDE SEQUENCE</scope>
    <source>
        <strain evidence="2">RhyPub2mFocal</strain>
        <tissue evidence="2">Leaves</tissue>
    </source>
</reference>